<dbReference type="InterPro" id="IPR000868">
    <property type="entry name" value="Isochorismatase-like_dom"/>
</dbReference>
<evidence type="ECO:0000256" key="5">
    <source>
        <dbReference type="ARBA" id="ARBA00037900"/>
    </source>
</evidence>
<keyword evidence="3" id="KW-0479">Metal-binding</keyword>
<evidence type="ECO:0000256" key="6">
    <source>
        <dbReference type="ARBA" id="ARBA00039017"/>
    </source>
</evidence>
<gene>
    <name evidence="9" type="ORF">GCM10007392_20760</name>
</gene>
<dbReference type="PANTHER" id="PTHR11080">
    <property type="entry name" value="PYRAZINAMIDASE/NICOTINAMIDASE"/>
    <property type="match status" value="1"/>
</dbReference>
<dbReference type="InterPro" id="IPR036380">
    <property type="entry name" value="Isochorismatase-like_sf"/>
</dbReference>
<dbReference type="EMBL" id="BMXR01000004">
    <property type="protein sequence ID" value="GGX53113.1"/>
    <property type="molecule type" value="Genomic_DNA"/>
</dbReference>
<comment type="similarity">
    <text evidence="1">Belongs to the isochorismatase family.</text>
</comment>
<accession>A0A918K7E3</accession>
<evidence type="ECO:0000256" key="3">
    <source>
        <dbReference type="ARBA" id="ARBA00022723"/>
    </source>
</evidence>
<name>A0A918K7E3_9GAMM</name>
<evidence type="ECO:0000313" key="10">
    <source>
        <dbReference type="Proteomes" id="UP000626148"/>
    </source>
</evidence>
<dbReference type="PANTHER" id="PTHR11080:SF2">
    <property type="entry name" value="LD05707P"/>
    <property type="match status" value="1"/>
</dbReference>
<dbReference type="GO" id="GO:0046872">
    <property type="term" value="F:metal ion binding"/>
    <property type="evidence" value="ECO:0007669"/>
    <property type="project" value="UniProtKB-KW"/>
</dbReference>
<organism evidence="9 10">
    <name type="scientific">Saccharospirillum salsuginis</name>
    <dbReference type="NCBI Taxonomy" id="418750"/>
    <lineage>
        <taxon>Bacteria</taxon>
        <taxon>Pseudomonadati</taxon>
        <taxon>Pseudomonadota</taxon>
        <taxon>Gammaproteobacteria</taxon>
        <taxon>Oceanospirillales</taxon>
        <taxon>Saccharospirillaceae</taxon>
        <taxon>Saccharospirillum</taxon>
    </lineage>
</organism>
<dbReference type="SUPFAM" id="SSF52499">
    <property type="entry name" value="Isochorismatase-like hydrolases"/>
    <property type="match status" value="1"/>
</dbReference>
<evidence type="ECO:0000256" key="2">
    <source>
        <dbReference type="ARBA" id="ARBA00022642"/>
    </source>
</evidence>
<keyword evidence="4" id="KW-0378">Hydrolase</keyword>
<reference evidence="9" key="2">
    <citation type="submission" date="2020-09" db="EMBL/GenBank/DDBJ databases">
        <authorList>
            <person name="Sun Q."/>
            <person name="Kim S."/>
        </authorList>
    </citation>
    <scope>NUCLEOTIDE SEQUENCE</scope>
    <source>
        <strain evidence="9">KCTC 22169</strain>
    </source>
</reference>
<comment type="pathway">
    <text evidence="5">Cofactor biosynthesis; nicotinate biosynthesis; nicotinate from nicotinamide: step 1/1.</text>
</comment>
<evidence type="ECO:0000259" key="8">
    <source>
        <dbReference type="Pfam" id="PF00857"/>
    </source>
</evidence>
<comment type="caution">
    <text evidence="9">The sequence shown here is derived from an EMBL/GenBank/DDBJ whole genome shotgun (WGS) entry which is preliminary data.</text>
</comment>
<dbReference type="Pfam" id="PF00857">
    <property type="entry name" value="Isochorismatase"/>
    <property type="match status" value="1"/>
</dbReference>
<dbReference type="Gene3D" id="3.40.50.850">
    <property type="entry name" value="Isochorismatase-like"/>
    <property type="match status" value="1"/>
</dbReference>
<reference evidence="9" key="1">
    <citation type="journal article" date="2014" name="Int. J. Syst. Evol. Microbiol.">
        <title>Complete genome sequence of Corynebacterium casei LMG S-19264T (=DSM 44701T), isolated from a smear-ripened cheese.</title>
        <authorList>
            <consortium name="US DOE Joint Genome Institute (JGI-PGF)"/>
            <person name="Walter F."/>
            <person name="Albersmeier A."/>
            <person name="Kalinowski J."/>
            <person name="Ruckert C."/>
        </authorList>
    </citation>
    <scope>NUCLEOTIDE SEQUENCE</scope>
    <source>
        <strain evidence="9">KCTC 22169</strain>
    </source>
</reference>
<dbReference type="Proteomes" id="UP000626148">
    <property type="component" value="Unassembled WGS sequence"/>
</dbReference>
<dbReference type="AlphaFoldDB" id="A0A918K7E3"/>
<keyword evidence="10" id="KW-1185">Reference proteome</keyword>
<evidence type="ECO:0000256" key="7">
    <source>
        <dbReference type="ARBA" id="ARBA00043224"/>
    </source>
</evidence>
<keyword evidence="2" id="KW-0662">Pyridine nucleotide biosynthesis</keyword>
<dbReference type="RefSeq" id="WP_189608460.1">
    <property type="nucleotide sequence ID" value="NZ_BMXR01000004.1"/>
</dbReference>
<dbReference type="InterPro" id="IPR052347">
    <property type="entry name" value="Isochorismatase_Nicotinamidase"/>
</dbReference>
<evidence type="ECO:0000256" key="1">
    <source>
        <dbReference type="ARBA" id="ARBA00006336"/>
    </source>
</evidence>
<dbReference type="GO" id="GO:0019363">
    <property type="term" value="P:pyridine nucleotide biosynthetic process"/>
    <property type="evidence" value="ECO:0007669"/>
    <property type="project" value="UniProtKB-KW"/>
</dbReference>
<dbReference type="GO" id="GO:0008936">
    <property type="term" value="F:nicotinamidase activity"/>
    <property type="evidence" value="ECO:0007669"/>
    <property type="project" value="UniProtKB-EC"/>
</dbReference>
<sequence>MNPDTLLQDHDALLLVDVQNDFCPGGSLAVPKGDTIIPLLNDWIVSARRNGNPIIASRDWHPVEHVSFDMRGGPWPVHCVQDTKGAEFHPDLDIDNRVVRVSKGTHFDQDAYSAFDSTGLGTYLRRANIQRLWVGGLAQDVCVLATVLDGMKEGFEMHLIRAATRPVDEAQGEDALNRMKDAGAILD</sequence>
<feature type="domain" description="Isochorismatase-like" evidence="8">
    <location>
        <begin position="12"/>
        <end position="185"/>
    </location>
</feature>
<dbReference type="EC" id="3.5.1.19" evidence="6"/>
<dbReference type="CDD" id="cd01011">
    <property type="entry name" value="nicotinamidase"/>
    <property type="match status" value="1"/>
</dbReference>
<evidence type="ECO:0000256" key="4">
    <source>
        <dbReference type="ARBA" id="ARBA00022801"/>
    </source>
</evidence>
<protein>
    <recommendedName>
        <fullName evidence="6">nicotinamidase</fullName>
        <ecNumber evidence="6">3.5.1.19</ecNumber>
    </recommendedName>
    <alternativeName>
        <fullName evidence="7">Nicotinamide deamidase</fullName>
    </alternativeName>
</protein>
<proteinExistence type="inferred from homology"/>
<evidence type="ECO:0000313" key="9">
    <source>
        <dbReference type="EMBL" id="GGX53113.1"/>
    </source>
</evidence>